<dbReference type="RefSeq" id="XP_025833029.1">
    <property type="nucleotide sequence ID" value="XM_025977244.1"/>
</dbReference>
<dbReference type="CTD" id="23144"/>
<dbReference type="PROSITE" id="PS50103">
    <property type="entry name" value="ZF_C3H1"/>
    <property type="match status" value="2"/>
</dbReference>
<dbReference type="PANTHER" id="PTHR46156:SF1">
    <property type="entry name" value="ZINC FINGER CCCH DOMAIN-CONTAINING PROTEIN 3"/>
    <property type="match status" value="1"/>
</dbReference>
<feature type="zinc finger region" description="C3H1-type" evidence="1">
    <location>
        <begin position="449"/>
        <end position="476"/>
    </location>
</feature>
<reference evidence="5" key="1">
    <citation type="submission" date="2025-08" db="UniProtKB">
        <authorList>
            <consortium name="RefSeq"/>
        </authorList>
    </citation>
    <scope>IDENTIFICATION</scope>
    <source>
        <tissue evidence="5">Entire body</tissue>
    </source>
</reference>
<feature type="compositionally biased region" description="Basic and acidic residues" evidence="2">
    <location>
        <begin position="574"/>
        <end position="588"/>
    </location>
</feature>
<keyword evidence="4" id="KW-1185">Reference proteome</keyword>
<keyword evidence="1" id="KW-0863">Zinc-finger</keyword>
<feature type="domain" description="C3H1-type" evidence="3">
    <location>
        <begin position="422"/>
        <end position="448"/>
    </location>
</feature>
<dbReference type="InterPro" id="IPR000571">
    <property type="entry name" value="Znf_CCCH"/>
</dbReference>
<evidence type="ECO:0000259" key="3">
    <source>
        <dbReference type="PROSITE" id="PS50103"/>
    </source>
</evidence>
<dbReference type="SMART" id="SM00356">
    <property type="entry name" value="ZnF_C3H1"/>
    <property type="match status" value="4"/>
</dbReference>
<organism evidence="4 5">
    <name type="scientific">Agrilus planipennis</name>
    <name type="common">Emerald ash borer</name>
    <name type="synonym">Agrilus marcopoli</name>
    <dbReference type="NCBI Taxonomy" id="224129"/>
    <lineage>
        <taxon>Eukaryota</taxon>
        <taxon>Metazoa</taxon>
        <taxon>Ecdysozoa</taxon>
        <taxon>Arthropoda</taxon>
        <taxon>Hexapoda</taxon>
        <taxon>Insecta</taxon>
        <taxon>Pterygota</taxon>
        <taxon>Neoptera</taxon>
        <taxon>Endopterygota</taxon>
        <taxon>Coleoptera</taxon>
        <taxon>Polyphaga</taxon>
        <taxon>Elateriformia</taxon>
        <taxon>Buprestoidea</taxon>
        <taxon>Buprestidae</taxon>
        <taxon>Agrilinae</taxon>
        <taxon>Agrilus</taxon>
    </lineage>
</organism>
<sequence length="611" mass="70035">MSHNNNFDRSLGTTGILPVPQSTNKFVYVNRNMVQNGFQQKNSNIPPAKILINPNFKQSVHVNPHFNKMAHSTPSTSIFVNPNVIMQKSLQYTMASIPTIYQTSTINNITPTEITKTTSTILTQDNYKPKEEIAKKKGAVIKNTKTKLVRVASSVNCNKPNEAGSSYKVSPTKQRQKVCSRYRLVRRSFSKDQPTSDKDGFHIKRLFYAKSRFKIDKVLLDNKNYIKYLPEMKQTRKKRFYFFNNLSSENLYVKKKIILSKTQFVGINRILNRTSLNNKLNSTNGTLSQNKKIGRKLITIRGQKFKLDAHNKTLTCLTRQPMSARAVHNLKDKNSPIKNNANKRHNLTSHFKQKNISSCSSLNRMKKCNIPCPFFRKYGRCRGKEKGTCNRVHNPDQISLCPKFLQGACINDKCLLSHKVSPEKMATCKFFLEGLCTRENCQYLHVKINAKADICQKFLEGFCDKGRECDKRHQYLCPAFEKLGKCLKKKCPYPHANVVRKRKISIKVATKSSSSQKRIKKDNYKQTPKNSIKELNESTKKVEIANNLVKRYYIDSNPTSSNDIHVDDNNETKILHSDTHSNDNHTEEISAPLPKRPKLGELPSFIPFEST</sequence>
<name>A0A7F5RAP3_AGRPL</name>
<evidence type="ECO:0000313" key="4">
    <source>
        <dbReference type="Proteomes" id="UP000192223"/>
    </source>
</evidence>
<feature type="region of interest" description="Disordered" evidence="2">
    <location>
        <begin position="510"/>
        <end position="530"/>
    </location>
</feature>
<feature type="region of interest" description="Disordered" evidence="2">
    <location>
        <begin position="574"/>
        <end position="611"/>
    </location>
</feature>
<accession>A0A7F5RAP3</accession>
<feature type="domain" description="C3H1-type" evidence="3">
    <location>
        <begin position="449"/>
        <end position="476"/>
    </location>
</feature>
<dbReference type="Proteomes" id="UP000192223">
    <property type="component" value="Unplaced"/>
</dbReference>
<dbReference type="GO" id="GO:0005634">
    <property type="term" value="C:nucleus"/>
    <property type="evidence" value="ECO:0007669"/>
    <property type="project" value="TreeGrafter"/>
</dbReference>
<dbReference type="Gene3D" id="4.10.1000.10">
    <property type="entry name" value="Zinc finger, CCCH-type"/>
    <property type="match status" value="2"/>
</dbReference>
<proteinExistence type="predicted"/>
<evidence type="ECO:0000256" key="1">
    <source>
        <dbReference type="PROSITE-ProRule" id="PRU00723"/>
    </source>
</evidence>
<keyword evidence="1" id="KW-0862">Zinc</keyword>
<dbReference type="GeneID" id="108741517"/>
<dbReference type="PANTHER" id="PTHR46156">
    <property type="entry name" value="CCCH ZINGC FINGER"/>
    <property type="match status" value="1"/>
</dbReference>
<evidence type="ECO:0000256" key="2">
    <source>
        <dbReference type="SAM" id="MobiDB-lite"/>
    </source>
</evidence>
<gene>
    <name evidence="5" type="primary">LOC108741517</name>
</gene>
<dbReference type="GO" id="GO:0008270">
    <property type="term" value="F:zinc ion binding"/>
    <property type="evidence" value="ECO:0007669"/>
    <property type="project" value="UniProtKB-KW"/>
</dbReference>
<feature type="zinc finger region" description="C3H1-type" evidence="1">
    <location>
        <begin position="422"/>
        <end position="448"/>
    </location>
</feature>
<evidence type="ECO:0000313" key="5">
    <source>
        <dbReference type="RefSeq" id="XP_025833029.1"/>
    </source>
</evidence>
<keyword evidence="1" id="KW-0479">Metal-binding</keyword>
<dbReference type="OrthoDB" id="3247158at2759"/>
<dbReference type="AlphaFoldDB" id="A0A7F5RAP3"/>
<protein>
    <submittedName>
        <fullName evidence="5">Zinc finger CCCH domain-containing protein 3 isoform X2</fullName>
    </submittedName>
</protein>